<evidence type="ECO:0000313" key="15">
    <source>
        <dbReference type="EMBL" id="CAI9768893.1"/>
    </source>
</evidence>
<sequence>MRVEIMEMEPRTPSPDDTISVALGKDLKEGERVLMWALHNSRGRKICICHIHQPAQRIPILGSKVPISKLGDHQVRAYHENEKQVMHKILDKYISTCARAGVRAEKLYLVMDSIEKGIVQIISEHGIKWLVMGAAANKSYSRRMTEPKSTKAKYVHLNAPSYCHIWFVCKGHLINTRKSKLDGVDVEVESSSRQASPCIETTHSSLRSDSVTGGHKVRPQLNYTVPADMDRSVNHCMELLAPSDVYGGVTPQCRLNLEGSIDCDGSSSAGSPFSTCLNEIIEDSTSISLARTINPELAMLQQNNERHSNFSVASSAIEGTMKDELYDRLRQFVMEAEKARQGAYEESIKRKKAEKDVIDAIHRAKACESMLMEELRYQREIEEAIARDREEVKKVKYQLDEVMKDIEVSQDQKSILECQISSSTKSIEKLEQEIFSTTELLQKYRNERDELKVEHVNALMVAEELRKKQDEETSSSYVSQFFYEFSYAEIEFATNRFDESLKIGEGYYGIIYKGLLRHTQVAIKILHPNSLQGLLEFQREVNILSKLRHPNLVTLIGICEEELALVYEYLPSGSLEDRLNCKDNTFPLSWQTRIRIAVDTCSALTFLHSSRPRVLLHGVLHPANILLDSNFVAKLKDFGIFYDEFSDNRTTLSSSIVPIGPIGTFVYMDPEFLATGEFTSKSDVYSFGIILLRLLTGRPACGITKEVLCALDEGNLKDLLDPTAGDWPFVQAKQLAHLAISCCETNSRRRPDLVSEVWRILKPMGGSFFQLGSKELCQVPSYFTCPIFQEIMQDPVVAADGFTYEAEAIKGWLETGHDTSPMTNLKLPHCNWVPNHALRSTIQEWLQQP</sequence>
<evidence type="ECO:0000259" key="13">
    <source>
        <dbReference type="PROSITE" id="PS50011"/>
    </source>
</evidence>
<evidence type="ECO:0000259" key="14">
    <source>
        <dbReference type="PROSITE" id="PS51698"/>
    </source>
</evidence>
<dbReference type="InterPro" id="IPR051348">
    <property type="entry name" value="U-box_ubiquitin_ligases"/>
</dbReference>
<gene>
    <name evidence="15" type="ORF">FPE_LOCUS17397</name>
</gene>
<evidence type="ECO:0000256" key="4">
    <source>
        <dbReference type="ARBA" id="ARBA00012483"/>
    </source>
</evidence>
<proteinExistence type="predicted"/>
<dbReference type="SUPFAM" id="SSF56112">
    <property type="entry name" value="Protein kinase-like (PK-like)"/>
    <property type="match status" value="1"/>
</dbReference>
<dbReference type="PANTHER" id="PTHR45647">
    <property type="entry name" value="OS02G0152300 PROTEIN"/>
    <property type="match status" value="1"/>
</dbReference>
<dbReference type="CDD" id="cd01989">
    <property type="entry name" value="USP_STK_Ubox_N"/>
    <property type="match status" value="1"/>
</dbReference>
<dbReference type="GO" id="GO:0016567">
    <property type="term" value="P:protein ubiquitination"/>
    <property type="evidence" value="ECO:0007669"/>
    <property type="project" value="InterPro"/>
</dbReference>
<dbReference type="CDD" id="cd16655">
    <property type="entry name" value="RING-Ubox_WDSUB1-like"/>
    <property type="match status" value="1"/>
</dbReference>
<dbReference type="GO" id="GO:0005524">
    <property type="term" value="F:ATP binding"/>
    <property type="evidence" value="ECO:0007669"/>
    <property type="project" value="UniProtKB-UniRule"/>
</dbReference>
<feature type="binding site" evidence="11">
    <location>
        <position position="524"/>
    </location>
    <ligand>
        <name>ATP</name>
        <dbReference type="ChEBI" id="CHEBI:30616"/>
    </ligand>
</feature>
<keyword evidence="9" id="KW-0833">Ubl conjugation pathway</keyword>
<feature type="domain" description="U-box" evidence="14">
    <location>
        <begin position="778"/>
        <end position="849"/>
    </location>
</feature>
<protein>
    <recommendedName>
        <fullName evidence="4">RING-type E3 ubiquitin transferase</fullName>
        <ecNumber evidence="4">2.3.2.27</ecNumber>
    </recommendedName>
</protein>
<feature type="domain" description="Protein kinase" evidence="13">
    <location>
        <begin position="497"/>
        <end position="769"/>
    </location>
</feature>
<dbReference type="InterPro" id="IPR001245">
    <property type="entry name" value="Ser-Thr/Tyr_kinase_cat_dom"/>
</dbReference>
<comment type="catalytic activity">
    <reaction evidence="1">
        <text>S-ubiquitinyl-[E2 ubiquitin-conjugating enzyme]-L-cysteine + [acceptor protein]-L-lysine = [E2 ubiquitin-conjugating enzyme]-L-cysteine + N(6)-ubiquitinyl-[acceptor protein]-L-lysine.</text>
        <dbReference type="EC" id="2.3.2.27"/>
    </reaction>
</comment>
<name>A0AAD1ZFK0_9LAMI</name>
<organism evidence="15 16">
    <name type="scientific">Fraxinus pennsylvanica</name>
    <dbReference type="NCBI Taxonomy" id="56036"/>
    <lineage>
        <taxon>Eukaryota</taxon>
        <taxon>Viridiplantae</taxon>
        <taxon>Streptophyta</taxon>
        <taxon>Embryophyta</taxon>
        <taxon>Tracheophyta</taxon>
        <taxon>Spermatophyta</taxon>
        <taxon>Magnoliopsida</taxon>
        <taxon>eudicotyledons</taxon>
        <taxon>Gunneridae</taxon>
        <taxon>Pentapetalae</taxon>
        <taxon>asterids</taxon>
        <taxon>lamiids</taxon>
        <taxon>Lamiales</taxon>
        <taxon>Oleaceae</taxon>
        <taxon>Oleeae</taxon>
        <taxon>Fraxinus</taxon>
    </lineage>
</organism>
<evidence type="ECO:0000256" key="8">
    <source>
        <dbReference type="ARBA" id="ARBA00022777"/>
    </source>
</evidence>
<dbReference type="EC" id="2.3.2.27" evidence="4"/>
<comment type="pathway">
    <text evidence="3">Protein modification; protein ubiquitination.</text>
</comment>
<evidence type="ECO:0000256" key="3">
    <source>
        <dbReference type="ARBA" id="ARBA00004906"/>
    </source>
</evidence>
<dbReference type="SUPFAM" id="SSF52402">
    <property type="entry name" value="Adenine nucleotide alpha hydrolases-like"/>
    <property type="match status" value="1"/>
</dbReference>
<dbReference type="PROSITE" id="PS50011">
    <property type="entry name" value="PROTEIN_KINASE_DOM"/>
    <property type="match status" value="1"/>
</dbReference>
<evidence type="ECO:0000256" key="12">
    <source>
        <dbReference type="SAM" id="Coils"/>
    </source>
</evidence>
<dbReference type="EMBL" id="OU503045">
    <property type="protein sequence ID" value="CAI9768893.1"/>
    <property type="molecule type" value="Genomic_DNA"/>
</dbReference>
<dbReference type="Proteomes" id="UP000834106">
    <property type="component" value="Chromosome 10"/>
</dbReference>
<keyword evidence="8" id="KW-0418">Kinase</keyword>
<evidence type="ECO:0000313" key="16">
    <source>
        <dbReference type="Proteomes" id="UP000834106"/>
    </source>
</evidence>
<dbReference type="SUPFAM" id="SSF57850">
    <property type="entry name" value="RING/U-box"/>
    <property type="match status" value="1"/>
</dbReference>
<dbReference type="PANTHER" id="PTHR45647:SF100">
    <property type="entry name" value="U-BOX DOMAIN-CONTAINING PROTEIN 33"/>
    <property type="match status" value="1"/>
</dbReference>
<dbReference type="Gene3D" id="3.30.40.10">
    <property type="entry name" value="Zinc/RING finger domain, C3HC4 (zinc finger)"/>
    <property type="match status" value="1"/>
</dbReference>
<evidence type="ECO:0000256" key="5">
    <source>
        <dbReference type="ARBA" id="ARBA00022527"/>
    </source>
</evidence>
<dbReference type="Gene3D" id="3.40.50.620">
    <property type="entry name" value="HUPs"/>
    <property type="match status" value="1"/>
</dbReference>
<keyword evidence="16" id="KW-1185">Reference proteome</keyword>
<evidence type="ECO:0000256" key="2">
    <source>
        <dbReference type="ARBA" id="ARBA00003861"/>
    </source>
</evidence>
<keyword evidence="12" id="KW-0175">Coiled coil</keyword>
<keyword evidence="10 11" id="KW-0067">ATP-binding</keyword>
<accession>A0AAD1ZFK0</accession>
<dbReference type="PROSITE" id="PS00107">
    <property type="entry name" value="PROTEIN_KINASE_ATP"/>
    <property type="match status" value="1"/>
</dbReference>
<keyword evidence="7 11" id="KW-0547">Nucleotide-binding</keyword>
<dbReference type="SMART" id="SM00504">
    <property type="entry name" value="Ubox"/>
    <property type="match status" value="1"/>
</dbReference>
<reference evidence="15" key="1">
    <citation type="submission" date="2023-05" db="EMBL/GenBank/DDBJ databases">
        <authorList>
            <person name="Huff M."/>
        </authorList>
    </citation>
    <scope>NUCLEOTIDE SEQUENCE</scope>
</reference>
<dbReference type="InterPro" id="IPR000719">
    <property type="entry name" value="Prot_kinase_dom"/>
</dbReference>
<keyword evidence="5" id="KW-0723">Serine/threonine-protein kinase</keyword>
<dbReference type="AlphaFoldDB" id="A0AAD1ZFK0"/>
<dbReference type="InterPro" id="IPR017441">
    <property type="entry name" value="Protein_kinase_ATP_BS"/>
</dbReference>
<dbReference type="PROSITE" id="PS51698">
    <property type="entry name" value="U_BOX"/>
    <property type="match status" value="1"/>
</dbReference>
<dbReference type="FunFam" id="3.30.200.20:FF:000039">
    <property type="entry name" value="receptor-like protein kinase FERONIA"/>
    <property type="match status" value="1"/>
</dbReference>
<dbReference type="InterPro" id="IPR013083">
    <property type="entry name" value="Znf_RING/FYVE/PHD"/>
</dbReference>
<evidence type="ECO:0000256" key="7">
    <source>
        <dbReference type="ARBA" id="ARBA00022741"/>
    </source>
</evidence>
<dbReference type="Gene3D" id="1.10.510.10">
    <property type="entry name" value="Transferase(Phosphotransferase) domain 1"/>
    <property type="match status" value="1"/>
</dbReference>
<dbReference type="InterPro" id="IPR003613">
    <property type="entry name" value="Ubox_domain"/>
</dbReference>
<comment type="function">
    <text evidence="2">Functions as an E3 ubiquitin ligase.</text>
</comment>
<dbReference type="InterPro" id="IPR014729">
    <property type="entry name" value="Rossmann-like_a/b/a_fold"/>
</dbReference>
<evidence type="ECO:0000256" key="10">
    <source>
        <dbReference type="ARBA" id="ARBA00022840"/>
    </source>
</evidence>
<dbReference type="Gene3D" id="3.30.200.20">
    <property type="entry name" value="Phosphorylase Kinase, domain 1"/>
    <property type="match status" value="1"/>
</dbReference>
<keyword evidence="6" id="KW-0808">Transferase</keyword>
<evidence type="ECO:0000256" key="11">
    <source>
        <dbReference type="PROSITE-ProRule" id="PRU10141"/>
    </source>
</evidence>
<dbReference type="Pfam" id="PF07714">
    <property type="entry name" value="PK_Tyr_Ser-Thr"/>
    <property type="match status" value="1"/>
</dbReference>
<dbReference type="Pfam" id="PF04564">
    <property type="entry name" value="U-box"/>
    <property type="match status" value="1"/>
</dbReference>
<feature type="coiled-coil region" evidence="12">
    <location>
        <begin position="413"/>
        <end position="454"/>
    </location>
</feature>
<evidence type="ECO:0000256" key="9">
    <source>
        <dbReference type="ARBA" id="ARBA00022786"/>
    </source>
</evidence>
<dbReference type="GO" id="GO:0061630">
    <property type="term" value="F:ubiquitin protein ligase activity"/>
    <property type="evidence" value="ECO:0007669"/>
    <property type="project" value="UniProtKB-EC"/>
</dbReference>
<dbReference type="InterPro" id="IPR011009">
    <property type="entry name" value="Kinase-like_dom_sf"/>
</dbReference>
<dbReference type="GO" id="GO:0004674">
    <property type="term" value="F:protein serine/threonine kinase activity"/>
    <property type="evidence" value="ECO:0007669"/>
    <property type="project" value="UniProtKB-KW"/>
</dbReference>
<evidence type="ECO:0000256" key="6">
    <source>
        <dbReference type="ARBA" id="ARBA00022679"/>
    </source>
</evidence>
<evidence type="ECO:0000256" key="1">
    <source>
        <dbReference type="ARBA" id="ARBA00000900"/>
    </source>
</evidence>